<accession>A0A1H1LRK6</accession>
<dbReference type="Proteomes" id="UP000182237">
    <property type="component" value="Chromosome I"/>
</dbReference>
<dbReference type="AlphaFoldDB" id="A0A1H1LRK6"/>
<organism evidence="1 2">
    <name type="scientific">Corynebacterium timonense</name>
    <dbReference type="NCBI Taxonomy" id="441500"/>
    <lineage>
        <taxon>Bacteria</taxon>
        <taxon>Bacillati</taxon>
        <taxon>Actinomycetota</taxon>
        <taxon>Actinomycetes</taxon>
        <taxon>Mycobacteriales</taxon>
        <taxon>Corynebacteriaceae</taxon>
        <taxon>Corynebacterium</taxon>
    </lineage>
</organism>
<reference evidence="1 2" key="1">
    <citation type="submission" date="2016-10" db="EMBL/GenBank/DDBJ databases">
        <authorList>
            <person name="de Groot N.N."/>
        </authorList>
    </citation>
    <scope>NUCLEOTIDE SEQUENCE [LARGE SCALE GENOMIC DNA]</scope>
    <source>
        <strain evidence="1 2">DSM 45434</strain>
    </source>
</reference>
<evidence type="ECO:0000313" key="2">
    <source>
        <dbReference type="Proteomes" id="UP000182237"/>
    </source>
</evidence>
<proteinExistence type="predicted"/>
<protein>
    <submittedName>
        <fullName evidence="1">Uncharacterized protein</fullName>
    </submittedName>
</protein>
<name>A0A1H1LRK6_9CORY</name>
<dbReference type="EMBL" id="LT629765">
    <property type="protein sequence ID" value="SDR76952.1"/>
    <property type="molecule type" value="Genomic_DNA"/>
</dbReference>
<evidence type="ECO:0000313" key="1">
    <source>
        <dbReference type="EMBL" id="SDR76952.1"/>
    </source>
</evidence>
<sequence>MSLIEPPIKVEVGRITITTGFDADGDILFDVGVEGNIPYVQALGLLEAAKHSLDELSEDDD</sequence>
<gene>
    <name evidence="1" type="ORF">SAMN04488539_0306</name>
</gene>
<dbReference type="STRING" id="1203190.GCA_000312345_00463"/>
<keyword evidence="2" id="KW-1185">Reference proteome</keyword>
<dbReference type="RefSeq" id="WP_019193331.1">
    <property type="nucleotide sequence ID" value="NZ_LT629765.1"/>
</dbReference>